<comment type="caution">
    <text evidence="3">The sequence shown here is derived from an EMBL/GenBank/DDBJ whole genome shotgun (WGS) entry which is preliminary data.</text>
</comment>
<reference evidence="3 4" key="1">
    <citation type="submission" date="2024-01" db="EMBL/GenBank/DDBJ databases">
        <authorList>
            <person name="Alioto T."/>
            <person name="Alioto T."/>
            <person name="Gomez Garrido J."/>
        </authorList>
    </citation>
    <scope>NUCLEOTIDE SEQUENCE [LARGE SCALE GENOMIC DNA]</scope>
</reference>
<dbReference type="EMBL" id="CAWUFR010000045">
    <property type="protein sequence ID" value="CAK6960466.1"/>
    <property type="molecule type" value="Genomic_DNA"/>
</dbReference>
<keyword evidence="4" id="KW-1185">Reference proteome</keyword>
<dbReference type="AlphaFoldDB" id="A0AAV1NQC2"/>
<accession>A0AAV1NQC2</accession>
<organism evidence="3 4">
    <name type="scientific">Scomber scombrus</name>
    <name type="common">Atlantic mackerel</name>
    <name type="synonym">Scomber vernalis</name>
    <dbReference type="NCBI Taxonomy" id="13677"/>
    <lineage>
        <taxon>Eukaryota</taxon>
        <taxon>Metazoa</taxon>
        <taxon>Chordata</taxon>
        <taxon>Craniata</taxon>
        <taxon>Vertebrata</taxon>
        <taxon>Euteleostomi</taxon>
        <taxon>Actinopterygii</taxon>
        <taxon>Neopterygii</taxon>
        <taxon>Teleostei</taxon>
        <taxon>Neoteleostei</taxon>
        <taxon>Acanthomorphata</taxon>
        <taxon>Pelagiaria</taxon>
        <taxon>Scombriformes</taxon>
        <taxon>Scombridae</taxon>
        <taxon>Scomber</taxon>
    </lineage>
</organism>
<evidence type="ECO:0000313" key="4">
    <source>
        <dbReference type="Proteomes" id="UP001314229"/>
    </source>
</evidence>
<feature type="transmembrane region" description="Helical" evidence="1">
    <location>
        <begin position="78"/>
        <end position="103"/>
    </location>
</feature>
<keyword evidence="1" id="KW-0812">Transmembrane</keyword>
<keyword evidence="1" id="KW-0472">Membrane</keyword>
<feature type="signal peptide" evidence="2">
    <location>
        <begin position="1"/>
        <end position="32"/>
    </location>
</feature>
<protein>
    <submittedName>
        <fullName evidence="3">Uncharacterized protein si:dkey-262k9.2 isoform X1</fullName>
    </submittedName>
</protein>
<gene>
    <name evidence="3" type="ORF">FSCOSCO3_A001172</name>
</gene>
<evidence type="ECO:0000313" key="3">
    <source>
        <dbReference type="EMBL" id="CAK6960466.1"/>
    </source>
</evidence>
<keyword evidence="2" id="KW-0732">Signal</keyword>
<evidence type="ECO:0000256" key="1">
    <source>
        <dbReference type="SAM" id="Phobius"/>
    </source>
</evidence>
<name>A0AAV1NQC2_SCOSC</name>
<dbReference type="Proteomes" id="UP001314229">
    <property type="component" value="Unassembled WGS sequence"/>
</dbReference>
<evidence type="ECO:0000256" key="2">
    <source>
        <dbReference type="SAM" id="SignalP"/>
    </source>
</evidence>
<sequence>MADCSRVCMAPTEHLKMMRLLFLCLLLPAATALSEDNEGSAVGGLDDEDLYDQKGILTNIAPGSVGKTKGEEDTSDQFTLIVIIVAVTVLTLSVAAVVTIMLVRRHMHNRQQGIYSVPTEQKDAP</sequence>
<proteinExistence type="predicted"/>
<keyword evidence="1" id="KW-1133">Transmembrane helix</keyword>
<feature type="chain" id="PRO_5043651313" evidence="2">
    <location>
        <begin position="33"/>
        <end position="125"/>
    </location>
</feature>